<proteinExistence type="predicted"/>
<keyword evidence="7" id="KW-1185">Reference proteome</keyword>
<dbReference type="GO" id="GO:0006310">
    <property type="term" value="P:DNA recombination"/>
    <property type="evidence" value="ECO:0007669"/>
    <property type="project" value="UniProtKB-KW"/>
</dbReference>
<dbReference type="PANTHER" id="PTHR35528">
    <property type="entry name" value="BLL1675 PROTEIN"/>
    <property type="match status" value="1"/>
</dbReference>
<dbReference type="EMBL" id="CADIKL010000041">
    <property type="protein sequence ID" value="CAB3803835.1"/>
    <property type="molecule type" value="Genomic_DNA"/>
</dbReference>
<name>A0A6J5GMZ4_9BURK</name>
<keyword evidence="4" id="KW-0233">DNA recombination</keyword>
<keyword evidence="3" id="KW-0238">DNA-binding</keyword>
<dbReference type="PANTHER" id="PTHR35528:SF3">
    <property type="entry name" value="BLL1675 PROTEIN"/>
    <property type="match status" value="1"/>
</dbReference>
<dbReference type="GO" id="GO:0032196">
    <property type="term" value="P:transposition"/>
    <property type="evidence" value="ECO:0007669"/>
    <property type="project" value="UniProtKB-KW"/>
</dbReference>
<dbReference type="Pfam" id="PF13610">
    <property type="entry name" value="DDE_Tnp_IS240"/>
    <property type="match status" value="1"/>
</dbReference>
<dbReference type="InterPro" id="IPR047930">
    <property type="entry name" value="Transpos_IS6"/>
</dbReference>
<dbReference type="InterPro" id="IPR012337">
    <property type="entry name" value="RNaseH-like_sf"/>
</dbReference>
<evidence type="ECO:0000259" key="5">
    <source>
        <dbReference type="Pfam" id="PF13610"/>
    </source>
</evidence>
<sequence length="456" mass="52234">MFILALGGVPSDAPPASAAGATHVFRSEKRVMAIDFLIRYPDYLADALLDHYEAEGDEFLLSAARQIFDNDEPSLRLVKMVRWNFGAYQSIETSLSLLSAVGFVRPMTFTSEGGARQYEFYVFPSAFEFLKASVEQVPALAWYRDRVTLAMRVANSQSGSKLKDWQYQHTVYSETAHGTVIPSIKQSVSQRLNNIRIWCKYEAVGLGSWVHGRAQDEPMTKLGKMDRLLKGRHFDREVIVLCIRWYLRYKLSFRDLVEMMSERGLSLAHTTIMRWVKRFTPAFVKRWNRFATAAGRSWRVDETYVKIRGKWVYLYRAVDRAGRTVDFMLRAKRDVAAAKAFFSKAIRHQGQPPETITLDGYAASHRAVREMKVEGLLPVDTKVRSSKYLNNLIEQDHRNIKSRTKVMLGFKRFRNAATTISGIELTHRIRKGHFDLSALGFMDTTSPAAWNAVLFN</sequence>
<comment type="function">
    <text evidence="1">Involved in the transposition of the insertion sequence.</text>
</comment>
<dbReference type="AlphaFoldDB" id="A0A6J5GMZ4"/>
<protein>
    <recommendedName>
        <fullName evidence="5">DDE domain-containing protein</fullName>
    </recommendedName>
</protein>
<reference evidence="6 7" key="1">
    <citation type="submission" date="2020-04" db="EMBL/GenBank/DDBJ databases">
        <authorList>
            <person name="De Canck E."/>
        </authorList>
    </citation>
    <scope>NUCLEOTIDE SEQUENCE [LARGE SCALE GENOMIC DNA]</scope>
    <source>
        <strain evidence="6 7">LMG 28688</strain>
    </source>
</reference>
<dbReference type="SUPFAM" id="SSF53098">
    <property type="entry name" value="Ribonuclease H-like"/>
    <property type="match status" value="1"/>
</dbReference>
<evidence type="ECO:0000256" key="3">
    <source>
        <dbReference type="ARBA" id="ARBA00023125"/>
    </source>
</evidence>
<feature type="domain" description="DDE" evidence="5">
    <location>
        <begin position="296"/>
        <end position="433"/>
    </location>
</feature>
<gene>
    <name evidence="6" type="ORF">LMG28688_05849</name>
</gene>
<dbReference type="InterPro" id="IPR036397">
    <property type="entry name" value="RNaseH_sf"/>
</dbReference>
<dbReference type="GO" id="GO:0003677">
    <property type="term" value="F:DNA binding"/>
    <property type="evidence" value="ECO:0007669"/>
    <property type="project" value="UniProtKB-KW"/>
</dbReference>
<organism evidence="6 7">
    <name type="scientific">Paraburkholderia caffeinitolerans</name>
    <dbReference type="NCBI Taxonomy" id="1723730"/>
    <lineage>
        <taxon>Bacteria</taxon>
        <taxon>Pseudomonadati</taxon>
        <taxon>Pseudomonadota</taxon>
        <taxon>Betaproteobacteria</taxon>
        <taxon>Burkholderiales</taxon>
        <taxon>Burkholderiaceae</taxon>
        <taxon>Paraburkholderia</taxon>
    </lineage>
</organism>
<keyword evidence="2" id="KW-0815">Transposition</keyword>
<evidence type="ECO:0000256" key="1">
    <source>
        <dbReference type="ARBA" id="ARBA00002286"/>
    </source>
</evidence>
<dbReference type="Proteomes" id="UP000494119">
    <property type="component" value="Unassembled WGS sequence"/>
</dbReference>
<evidence type="ECO:0000256" key="4">
    <source>
        <dbReference type="ARBA" id="ARBA00023172"/>
    </source>
</evidence>
<dbReference type="InterPro" id="IPR052183">
    <property type="entry name" value="IS_Transposase"/>
</dbReference>
<dbReference type="NCBIfam" id="NF033587">
    <property type="entry name" value="transpos_IS6"/>
    <property type="match status" value="1"/>
</dbReference>
<accession>A0A6J5GMZ4</accession>
<dbReference type="InterPro" id="IPR032874">
    <property type="entry name" value="DDE_dom"/>
</dbReference>
<evidence type="ECO:0000256" key="2">
    <source>
        <dbReference type="ARBA" id="ARBA00022578"/>
    </source>
</evidence>
<evidence type="ECO:0000313" key="6">
    <source>
        <dbReference type="EMBL" id="CAB3803835.1"/>
    </source>
</evidence>
<evidence type="ECO:0000313" key="7">
    <source>
        <dbReference type="Proteomes" id="UP000494119"/>
    </source>
</evidence>
<dbReference type="Gene3D" id="3.30.420.10">
    <property type="entry name" value="Ribonuclease H-like superfamily/Ribonuclease H"/>
    <property type="match status" value="1"/>
</dbReference>